<dbReference type="EMBL" id="GBXM01046917">
    <property type="protein sequence ID" value="JAH61660.1"/>
    <property type="molecule type" value="Transcribed_RNA"/>
</dbReference>
<accession>A0A0E9U8Z9</accession>
<name>A0A0E9U8Z9_ANGAN</name>
<proteinExistence type="predicted"/>
<sequence length="35" mass="4453">MLNQMYRFDVFHLHFNYYAVVVWKMESQMDIKIVR</sequence>
<organism evidence="1">
    <name type="scientific">Anguilla anguilla</name>
    <name type="common">European freshwater eel</name>
    <name type="synonym">Muraena anguilla</name>
    <dbReference type="NCBI Taxonomy" id="7936"/>
    <lineage>
        <taxon>Eukaryota</taxon>
        <taxon>Metazoa</taxon>
        <taxon>Chordata</taxon>
        <taxon>Craniata</taxon>
        <taxon>Vertebrata</taxon>
        <taxon>Euteleostomi</taxon>
        <taxon>Actinopterygii</taxon>
        <taxon>Neopterygii</taxon>
        <taxon>Teleostei</taxon>
        <taxon>Anguilliformes</taxon>
        <taxon>Anguillidae</taxon>
        <taxon>Anguilla</taxon>
    </lineage>
</organism>
<reference evidence="1" key="2">
    <citation type="journal article" date="2015" name="Fish Shellfish Immunol.">
        <title>Early steps in the European eel (Anguilla anguilla)-Vibrio vulnificus interaction in the gills: Role of the RtxA13 toxin.</title>
        <authorList>
            <person name="Callol A."/>
            <person name="Pajuelo D."/>
            <person name="Ebbesson L."/>
            <person name="Teles M."/>
            <person name="MacKenzie S."/>
            <person name="Amaro C."/>
        </authorList>
    </citation>
    <scope>NUCLEOTIDE SEQUENCE</scope>
</reference>
<evidence type="ECO:0000313" key="1">
    <source>
        <dbReference type="EMBL" id="JAH61660.1"/>
    </source>
</evidence>
<reference evidence="1" key="1">
    <citation type="submission" date="2014-11" db="EMBL/GenBank/DDBJ databases">
        <authorList>
            <person name="Amaro Gonzalez C."/>
        </authorList>
    </citation>
    <scope>NUCLEOTIDE SEQUENCE</scope>
</reference>
<dbReference type="AlphaFoldDB" id="A0A0E9U8Z9"/>
<protein>
    <submittedName>
        <fullName evidence="1">Uncharacterized protein</fullName>
    </submittedName>
</protein>